<evidence type="ECO:0000259" key="2">
    <source>
        <dbReference type="Pfam" id="PF10382"/>
    </source>
</evidence>
<dbReference type="eggNOG" id="KOG4585">
    <property type="taxonomic scope" value="Eukaryota"/>
</dbReference>
<gene>
    <name evidence="3" type="ORF">AMTR_s00021p00215030</name>
</gene>
<dbReference type="InterPro" id="IPR018838">
    <property type="entry name" value="ZGRF1-like_N"/>
</dbReference>
<accession>W1Q002</accession>
<dbReference type="GO" id="GO:0005634">
    <property type="term" value="C:nucleus"/>
    <property type="evidence" value="ECO:0000318"/>
    <property type="project" value="GO_Central"/>
</dbReference>
<dbReference type="GO" id="GO:0035861">
    <property type="term" value="C:site of double-strand break"/>
    <property type="evidence" value="ECO:0000318"/>
    <property type="project" value="GO_Central"/>
</dbReference>
<sequence>MGDAQKWNVTYTKHMKQRRKVYQDGALELNSSKNKIMLYDDCGNVVASRFLKNTEVVKSGNTLEFDSYLVDVGEFEQKCKPLSSSNVEERGKKPFRKTLFHGNIPKRDPCPESKERDLHKSGTQFVQNLSYSRPNLLKENKNREVQKTGASLQNISNSTPNVSKEWCALYTQQKTQKTKKYQDGFVRLDNVGSFRKQVILLNEEGTVLESKYVAFSENVCTGSTYEFPRYMVELGEPRTSQAAHQILSVLKKPVDQANHSRLSVERNLSNCESSSLSPSLAQEKLLKHGTLISSYQECAEKINTNGLPILEAGDVNKCDISGSYQSPKHSEDPKKFSSVNSVNLVDDSLGIRGRLADNSDIMSRKPPSSTCVPWRLASAVEVGANIKQETVSHTGHASEVIGTTHENKVHESGALFDLKEASTPVNHVPADESQRLGSNASTLSGLTSLNYMKEENSVQRNCTGDANSLPKSLASTCSTISEIQCKPPLPVVSSLERDGPNRFKSLSENMDMDECPSFDLGL</sequence>
<organism evidence="3 4">
    <name type="scientific">Amborella trichopoda</name>
    <dbReference type="NCBI Taxonomy" id="13333"/>
    <lineage>
        <taxon>Eukaryota</taxon>
        <taxon>Viridiplantae</taxon>
        <taxon>Streptophyta</taxon>
        <taxon>Embryophyta</taxon>
        <taxon>Tracheophyta</taxon>
        <taxon>Spermatophyta</taxon>
        <taxon>Magnoliopsida</taxon>
        <taxon>Amborellales</taxon>
        <taxon>Amborellaceae</taxon>
        <taxon>Amborella</taxon>
    </lineage>
</organism>
<feature type="domain" description="5'-3' DNA helicase ZGRF1-like N-terminal" evidence="2">
    <location>
        <begin position="164"/>
        <end position="239"/>
    </location>
</feature>
<dbReference type="EMBL" id="KI392560">
    <property type="protein sequence ID" value="ERN14053.1"/>
    <property type="molecule type" value="Genomic_DNA"/>
</dbReference>
<protein>
    <recommendedName>
        <fullName evidence="2">5'-3' DNA helicase ZGRF1-like N-terminal domain-containing protein</fullName>
    </recommendedName>
</protein>
<feature type="region of interest" description="Disordered" evidence="1">
    <location>
        <begin position="491"/>
        <end position="510"/>
    </location>
</feature>
<reference evidence="4" key="1">
    <citation type="journal article" date="2013" name="Science">
        <title>The Amborella genome and the evolution of flowering plants.</title>
        <authorList>
            <consortium name="Amborella Genome Project"/>
        </authorList>
    </citation>
    <scope>NUCLEOTIDE SEQUENCE [LARGE SCALE GENOMIC DNA]</scope>
</reference>
<evidence type="ECO:0000313" key="3">
    <source>
        <dbReference type="EMBL" id="ERN14053.1"/>
    </source>
</evidence>
<dbReference type="Pfam" id="PF10382">
    <property type="entry name" value="ZGRF1-like_N"/>
    <property type="match status" value="2"/>
</dbReference>
<dbReference type="Gramene" id="ERN14053">
    <property type="protein sequence ID" value="ERN14053"/>
    <property type="gene ID" value="AMTR_s00021p00215030"/>
</dbReference>
<dbReference type="PANTHER" id="PTHR28535">
    <property type="entry name" value="ZINC FINGER GRF-TYPE CONTAINING 1"/>
    <property type="match status" value="1"/>
</dbReference>
<dbReference type="InterPro" id="IPR052800">
    <property type="entry name" value="DNA_Repair_Helicase_ZGRF1"/>
</dbReference>
<evidence type="ECO:0000256" key="1">
    <source>
        <dbReference type="SAM" id="MobiDB-lite"/>
    </source>
</evidence>
<proteinExistence type="predicted"/>
<dbReference type="PANTHER" id="PTHR28535:SF1">
    <property type="entry name" value="PROTEIN ZGRF1"/>
    <property type="match status" value="1"/>
</dbReference>
<keyword evidence="4" id="KW-1185">Reference proteome</keyword>
<evidence type="ECO:0000313" key="4">
    <source>
        <dbReference type="Proteomes" id="UP000017836"/>
    </source>
</evidence>
<dbReference type="GO" id="GO:0006302">
    <property type="term" value="P:double-strand break repair"/>
    <property type="evidence" value="ECO:0000318"/>
    <property type="project" value="GO_Central"/>
</dbReference>
<dbReference type="AlphaFoldDB" id="W1Q002"/>
<dbReference type="HOGENOM" id="CLU_522119_0_0_1"/>
<feature type="domain" description="5'-3' DNA helicase ZGRF1-like N-terminal" evidence="2">
    <location>
        <begin position="5"/>
        <end position="77"/>
    </location>
</feature>
<dbReference type="Proteomes" id="UP000017836">
    <property type="component" value="Unassembled WGS sequence"/>
</dbReference>
<name>W1Q002_AMBTC</name>